<keyword evidence="4" id="KW-1185">Reference proteome</keyword>
<feature type="chain" id="PRO_5004753781" evidence="2">
    <location>
        <begin position="29"/>
        <end position="84"/>
    </location>
</feature>
<evidence type="ECO:0000313" key="3">
    <source>
        <dbReference type="EMBL" id="ESW11055.1"/>
    </source>
</evidence>
<dbReference type="OMA" id="KFNPPTY"/>
<name>V7B0H4_PHAVU</name>
<feature type="compositionally biased region" description="Polar residues" evidence="1">
    <location>
        <begin position="69"/>
        <end position="84"/>
    </location>
</feature>
<keyword evidence="2" id="KW-0732">Signal</keyword>
<evidence type="ECO:0000256" key="1">
    <source>
        <dbReference type="SAM" id="MobiDB-lite"/>
    </source>
</evidence>
<dbReference type="OrthoDB" id="1431043at2759"/>
<organism evidence="3 4">
    <name type="scientific">Phaseolus vulgaris</name>
    <name type="common">Kidney bean</name>
    <name type="synonym">French bean</name>
    <dbReference type="NCBI Taxonomy" id="3885"/>
    <lineage>
        <taxon>Eukaryota</taxon>
        <taxon>Viridiplantae</taxon>
        <taxon>Streptophyta</taxon>
        <taxon>Embryophyta</taxon>
        <taxon>Tracheophyta</taxon>
        <taxon>Spermatophyta</taxon>
        <taxon>Magnoliopsida</taxon>
        <taxon>eudicotyledons</taxon>
        <taxon>Gunneridae</taxon>
        <taxon>Pentapetalae</taxon>
        <taxon>rosids</taxon>
        <taxon>fabids</taxon>
        <taxon>Fabales</taxon>
        <taxon>Fabaceae</taxon>
        <taxon>Papilionoideae</taxon>
        <taxon>50 kb inversion clade</taxon>
        <taxon>NPAAA clade</taxon>
        <taxon>indigoferoid/millettioid clade</taxon>
        <taxon>Phaseoleae</taxon>
        <taxon>Phaseolus</taxon>
    </lineage>
</organism>
<evidence type="ECO:0000313" key="4">
    <source>
        <dbReference type="Proteomes" id="UP000000226"/>
    </source>
</evidence>
<reference evidence="4" key="1">
    <citation type="journal article" date="2014" name="Nat. Genet.">
        <title>A reference genome for common bean and genome-wide analysis of dual domestications.</title>
        <authorList>
            <person name="Schmutz J."/>
            <person name="McClean P.E."/>
            <person name="Mamidi S."/>
            <person name="Wu G.A."/>
            <person name="Cannon S.B."/>
            <person name="Grimwood J."/>
            <person name="Jenkins J."/>
            <person name="Shu S."/>
            <person name="Song Q."/>
            <person name="Chavarro C."/>
            <person name="Torres-Torres M."/>
            <person name="Geffroy V."/>
            <person name="Moghaddam S.M."/>
            <person name="Gao D."/>
            <person name="Abernathy B."/>
            <person name="Barry K."/>
            <person name="Blair M."/>
            <person name="Brick M.A."/>
            <person name="Chovatia M."/>
            <person name="Gepts P."/>
            <person name="Goodstein D.M."/>
            <person name="Gonzales M."/>
            <person name="Hellsten U."/>
            <person name="Hyten D.L."/>
            <person name="Jia G."/>
            <person name="Kelly J.D."/>
            <person name="Kudrna D."/>
            <person name="Lee R."/>
            <person name="Richard M.M."/>
            <person name="Miklas P.N."/>
            <person name="Osorno J.M."/>
            <person name="Rodrigues J."/>
            <person name="Thareau V."/>
            <person name="Urrea C.A."/>
            <person name="Wang M."/>
            <person name="Yu Y."/>
            <person name="Zhang M."/>
            <person name="Wing R.A."/>
            <person name="Cregan P.B."/>
            <person name="Rokhsar D.S."/>
            <person name="Jackson S.A."/>
        </authorList>
    </citation>
    <scope>NUCLEOTIDE SEQUENCE [LARGE SCALE GENOMIC DNA]</scope>
    <source>
        <strain evidence="4">cv. G19833</strain>
    </source>
</reference>
<dbReference type="EMBL" id="CM002296">
    <property type="protein sequence ID" value="ESW11055.1"/>
    <property type="molecule type" value="Genomic_DNA"/>
</dbReference>
<dbReference type="Gramene" id="ESW11055">
    <property type="protein sequence ID" value="ESW11055"/>
    <property type="gene ID" value="PHAVU_009G261500g"/>
</dbReference>
<gene>
    <name evidence="3" type="ORF">PHAVU_009G261500g</name>
</gene>
<sequence>MKSWFPALAAFALTLSLLLLTWSTRATAEVFPTIQVHSWPSSQTLSSLHAHRKNLSKQLDSSFRRIPPSKSNPTQNKFNPPTYG</sequence>
<dbReference type="eggNOG" id="ENOG502S733">
    <property type="taxonomic scope" value="Eukaryota"/>
</dbReference>
<dbReference type="Proteomes" id="UP000000226">
    <property type="component" value="Chromosome 9"/>
</dbReference>
<protein>
    <submittedName>
        <fullName evidence="3">Uncharacterized protein</fullName>
    </submittedName>
</protein>
<feature type="region of interest" description="Disordered" evidence="1">
    <location>
        <begin position="61"/>
        <end position="84"/>
    </location>
</feature>
<evidence type="ECO:0000256" key="2">
    <source>
        <dbReference type="SAM" id="SignalP"/>
    </source>
</evidence>
<dbReference type="AlphaFoldDB" id="V7B0H4"/>
<accession>V7B0H4</accession>
<feature type="signal peptide" evidence="2">
    <location>
        <begin position="1"/>
        <end position="28"/>
    </location>
</feature>
<proteinExistence type="predicted"/>